<evidence type="ECO:0000256" key="4">
    <source>
        <dbReference type="ARBA" id="ARBA00022490"/>
    </source>
</evidence>
<evidence type="ECO:0000259" key="12">
    <source>
        <dbReference type="PROSITE" id="PS50942"/>
    </source>
</evidence>
<keyword evidence="7" id="KW-0677">Repeat</keyword>
<dbReference type="AlphaFoldDB" id="A0A1C1CXM2"/>
<dbReference type="GO" id="GO:0070530">
    <property type="term" value="F:K63-linked polyubiquitin modification-dependent protein binding"/>
    <property type="evidence" value="ECO:0007669"/>
    <property type="project" value="UniProtKB-ARBA"/>
</dbReference>
<comment type="subcellular location">
    <subcellularLocation>
        <location evidence="2">Cytoplasm</location>
    </subcellularLocation>
    <subcellularLocation>
        <location evidence="1">Membrane</location>
        <topology evidence="1">Peripheral membrane protein</topology>
    </subcellularLocation>
</comment>
<comment type="caution">
    <text evidence="13">The sequence shown here is derived from an EMBL/GenBank/DDBJ whole genome shotgun (WGS) entry which is preliminary data.</text>
</comment>
<dbReference type="Gene3D" id="1.25.40.90">
    <property type="match status" value="1"/>
</dbReference>
<dbReference type="PANTHER" id="PTHR12276:SF110">
    <property type="entry name" value="EPSIN-1-RELATED"/>
    <property type="match status" value="1"/>
</dbReference>
<evidence type="ECO:0000313" key="14">
    <source>
        <dbReference type="Proteomes" id="UP000094526"/>
    </source>
</evidence>
<dbReference type="Proteomes" id="UP000094526">
    <property type="component" value="Unassembled WGS sequence"/>
</dbReference>
<evidence type="ECO:0000256" key="6">
    <source>
        <dbReference type="ARBA" id="ARBA00022553"/>
    </source>
</evidence>
<evidence type="ECO:0000313" key="13">
    <source>
        <dbReference type="EMBL" id="OCT53294.1"/>
    </source>
</evidence>
<dbReference type="SUPFAM" id="SSF48464">
    <property type="entry name" value="ENTH/VHS domain"/>
    <property type="match status" value="1"/>
</dbReference>
<dbReference type="PROSITE" id="PS50330">
    <property type="entry name" value="UIM"/>
    <property type="match status" value="1"/>
</dbReference>
<feature type="region of interest" description="Disordered" evidence="11">
    <location>
        <begin position="509"/>
        <end position="570"/>
    </location>
</feature>
<dbReference type="GO" id="GO:0005768">
    <property type="term" value="C:endosome"/>
    <property type="evidence" value="ECO:0007669"/>
    <property type="project" value="TreeGrafter"/>
</dbReference>
<evidence type="ECO:0000256" key="1">
    <source>
        <dbReference type="ARBA" id="ARBA00004170"/>
    </source>
</evidence>
<feature type="compositionally biased region" description="Polar residues" evidence="11">
    <location>
        <begin position="607"/>
        <end position="617"/>
    </location>
</feature>
<evidence type="ECO:0000256" key="7">
    <source>
        <dbReference type="ARBA" id="ARBA00022737"/>
    </source>
</evidence>
<evidence type="ECO:0000256" key="9">
    <source>
        <dbReference type="ARBA" id="ARBA00023121"/>
    </source>
</evidence>
<accession>A0A1C1CXM2</accession>
<dbReference type="STRING" id="86049.A0A1C1CXM2"/>
<dbReference type="Gene3D" id="3.30.70.100">
    <property type="match status" value="2"/>
</dbReference>
<comment type="similarity">
    <text evidence="3">Belongs to the epsin family.</text>
</comment>
<keyword evidence="5" id="KW-1017">Isopeptide bond</keyword>
<dbReference type="InterPro" id="IPR013809">
    <property type="entry name" value="ENTH"/>
</dbReference>
<evidence type="ECO:0000256" key="5">
    <source>
        <dbReference type="ARBA" id="ARBA00022499"/>
    </source>
</evidence>
<dbReference type="GO" id="GO:0030125">
    <property type="term" value="C:clathrin vesicle coat"/>
    <property type="evidence" value="ECO:0007669"/>
    <property type="project" value="TreeGrafter"/>
</dbReference>
<feature type="region of interest" description="Disordered" evidence="11">
    <location>
        <begin position="690"/>
        <end position="770"/>
    </location>
</feature>
<feature type="region of interest" description="Disordered" evidence="11">
    <location>
        <begin position="874"/>
        <end position="912"/>
    </location>
</feature>
<dbReference type="GO" id="GO:0000147">
    <property type="term" value="P:actin cortical patch assembly"/>
    <property type="evidence" value="ECO:0007669"/>
    <property type="project" value="UniProtKB-ARBA"/>
</dbReference>
<reference evidence="14" key="1">
    <citation type="submission" date="2015-07" db="EMBL/GenBank/DDBJ databases">
        <authorList>
            <person name="Teixeira M.M."/>
            <person name="Souza R.C."/>
            <person name="Almeida L.G."/>
            <person name="Vicente V.A."/>
            <person name="de Hoog S."/>
            <person name="Bocca A.L."/>
            <person name="de Almeida S.R."/>
            <person name="Vasconcelos A.T."/>
            <person name="Felipe M.S."/>
        </authorList>
    </citation>
    <scope>NUCLEOTIDE SEQUENCE [LARGE SCALE GENOMIC DNA]</scope>
    <source>
        <strain evidence="14">KSF</strain>
    </source>
</reference>
<dbReference type="GO" id="GO:0030276">
    <property type="term" value="F:clathrin binding"/>
    <property type="evidence" value="ECO:0007669"/>
    <property type="project" value="TreeGrafter"/>
</dbReference>
<feature type="compositionally biased region" description="Polar residues" evidence="11">
    <location>
        <begin position="693"/>
        <end position="703"/>
    </location>
</feature>
<protein>
    <submittedName>
        <fullName evidence="13">EH domain binding protein epsin 2</fullName>
    </submittedName>
</protein>
<gene>
    <name evidence="13" type="ORF">CLCR_09488</name>
</gene>
<evidence type="ECO:0000256" key="2">
    <source>
        <dbReference type="ARBA" id="ARBA00004496"/>
    </source>
</evidence>
<keyword evidence="9" id="KW-0446">Lipid-binding</keyword>
<feature type="compositionally biased region" description="Gly residues" evidence="11">
    <location>
        <begin position="881"/>
        <end position="890"/>
    </location>
</feature>
<feature type="compositionally biased region" description="Polar residues" evidence="11">
    <location>
        <begin position="740"/>
        <end position="753"/>
    </location>
</feature>
<organism evidence="13 14">
    <name type="scientific">Cladophialophora carrionii</name>
    <dbReference type="NCBI Taxonomy" id="86049"/>
    <lineage>
        <taxon>Eukaryota</taxon>
        <taxon>Fungi</taxon>
        <taxon>Dikarya</taxon>
        <taxon>Ascomycota</taxon>
        <taxon>Pezizomycotina</taxon>
        <taxon>Eurotiomycetes</taxon>
        <taxon>Chaetothyriomycetidae</taxon>
        <taxon>Chaetothyriales</taxon>
        <taxon>Herpotrichiellaceae</taxon>
        <taxon>Cladophialophora</taxon>
    </lineage>
</organism>
<evidence type="ECO:0000256" key="10">
    <source>
        <dbReference type="ARBA" id="ARBA00023136"/>
    </source>
</evidence>
<dbReference type="FunFam" id="1.25.40.90:FF:000010">
    <property type="entry name" value="EH domain binding protein"/>
    <property type="match status" value="1"/>
</dbReference>
<dbReference type="PANTHER" id="PTHR12276">
    <property type="entry name" value="EPSIN/ENT-RELATED"/>
    <property type="match status" value="1"/>
</dbReference>
<dbReference type="OrthoDB" id="4033880at2759"/>
<proteinExistence type="inferred from homology"/>
<dbReference type="VEuPathDB" id="FungiDB:G647_00260"/>
<feature type="domain" description="ENTH" evidence="12">
    <location>
        <begin position="360"/>
        <end position="493"/>
    </location>
</feature>
<dbReference type="eggNOG" id="KOG2056">
    <property type="taxonomic scope" value="Eukaryota"/>
</dbReference>
<dbReference type="VEuPathDB" id="FungiDB:CLCR_09488"/>
<dbReference type="CDD" id="cd16991">
    <property type="entry name" value="ENTH_Ent1_Ent2"/>
    <property type="match status" value="1"/>
</dbReference>
<dbReference type="SMART" id="SM00273">
    <property type="entry name" value="ENTH"/>
    <property type="match status" value="1"/>
</dbReference>
<dbReference type="GO" id="GO:0005543">
    <property type="term" value="F:phospholipid binding"/>
    <property type="evidence" value="ECO:0007669"/>
    <property type="project" value="TreeGrafter"/>
</dbReference>
<keyword evidence="6" id="KW-0597">Phosphoprotein</keyword>
<evidence type="ECO:0000256" key="11">
    <source>
        <dbReference type="SAM" id="MobiDB-lite"/>
    </source>
</evidence>
<evidence type="ECO:0000256" key="3">
    <source>
        <dbReference type="ARBA" id="ARBA00010130"/>
    </source>
</evidence>
<dbReference type="Pfam" id="PF01417">
    <property type="entry name" value="ENTH"/>
    <property type="match status" value="1"/>
</dbReference>
<feature type="compositionally biased region" description="Polar residues" evidence="11">
    <location>
        <begin position="761"/>
        <end position="770"/>
    </location>
</feature>
<dbReference type="GO" id="GO:0005886">
    <property type="term" value="C:plasma membrane"/>
    <property type="evidence" value="ECO:0007669"/>
    <property type="project" value="TreeGrafter"/>
</dbReference>
<feature type="compositionally biased region" description="Polar residues" evidence="11">
    <location>
        <begin position="710"/>
        <end position="731"/>
    </location>
</feature>
<sequence length="912" mass="102320">MPVTELARLSLQSGTEASSPALLTNLAKAKEAMMEASGFEFWYYHCVEDPRIIFILGAWPSVEFHMQEFIPSQPNQELLALLKDQLTVDWMFHLDIDQVTHPLPLSRDMVAIVRHFMKDGDKEAFRSTFEAEKYQLESFVGQARALGGWRIDIGYDPSAESGNRKEEFVLFTAWDSVEHHDQFANTEGFQKYRQIRNNIDGAEIKHAKLLDVARRQWSVAREKEESDRAWVTWTASPPPPQAFLLPFLYQRRLRELSYPPVKLAFFASPLLYQNLPTVRRVTDRNGRSYSVTETPSRSFDVPPSRRRTVVGVSDELRSAQARVNRSQHSPENIYRGSLFETAPIYRKGGSMSKVVRNVKNITKGYSSVQVKVRNATSNDPWGPTGTDMAEIAALTFNNPSDFYEIMDMLDKRLNDKGKNWRHVLKSLKVLDYALHEGSELVVTWARKNIYIIKTLREFQYVDEDGRDVGQNVRTSAKELTSLILDEERLRSERSDRKLWKTRVTGIDEYAPQAISGPSQPQRRHTDRHADAHRDQEERDFEEAKRLSELDAQERARKERQGRNTDDNDPELLRAIQLSKEEADLRTRQLEDQNAASLFDDTPEPAPAQSQPTGYNQGYQQQPAVDWFGNPLQQQPQSTGFLNNQYAQPQQTGFQNGFTNGFQPSQPTGYDQFGQQPFLQQQSTIQPQQTAFQNNNPYGAQPSTDLFGGVQSPQQTALQPGTNNPWATQTQAADALKPLPTGSNNPFAQKTQQPSPSPFARPSTQPSLGTLYESQPTAQFTQPSLQNPITNYSAPQSPFQQQQKPVNPQHARLNALLASGEGQDTFGNTGDLRIPAQHTAPGTFVNSAGQGLDRLHASQTGTNPFFSSQATGFAQVPAQTGPAGGFGGGYGQQNSNPFGARPAGQQGGSLIDL</sequence>
<keyword evidence="4" id="KW-0963">Cytoplasm</keyword>
<dbReference type="GO" id="GO:0006897">
    <property type="term" value="P:endocytosis"/>
    <property type="evidence" value="ECO:0007669"/>
    <property type="project" value="TreeGrafter"/>
</dbReference>
<dbReference type="InterPro" id="IPR003903">
    <property type="entry name" value="UIM_dom"/>
</dbReference>
<dbReference type="GO" id="GO:0007015">
    <property type="term" value="P:actin filament organization"/>
    <property type="evidence" value="ECO:0007669"/>
    <property type="project" value="TreeGrafter"/>
</dbReference>
<dbReference type="InterPro" id="IPR008942">
    <property type="entry name" value="ENTH_VHS"/>
</dbReference>
<keyword evidence="8" id="KW-0832">Ubl conjugation</keyword>
<feature type="region of interest" description="Disordered" evidence="11">
    <location>
        <begin position="595"/>
        <end position="617"/>
    </location>
</feature>
<dbReference type="EMBL" id="LGRB01000008">
    <property type="protein sequence ID" value="OCT53294.1"/>
    <property type="molecule type" value="Genomic_DNA"/>
</dbReference>
<feature type="compositionally biased region" description="Basic and acidic residues" evidence="11">
    <location>
        <begin position="527"/>
        <end position="565"/>
    </location>
</feature>
<dbReference type="VEuPathDB" id="FungiDB:G647_00261"/>
<name>A0A1C1CXM2_9EURO</name>
<keyword evidence="14" id="KW-1185">Reference proteome</keyword>
<keyword evidence="10" id="KW-0472">Membrane</keyword>
<dbReference type="PROSITE" id="PS50942">
    <property type="entry name" value="ENTH"/>
    <property type="match status" value="1"/>
</dbReference>
<evidence type="ECO:0000256" key="8">
    <source>
        <dbReference type="ARBA" id="ARBA00022843"/>
    </source>
</evidence>